<evidence type="ECO:0000256" key="1">
    <source>
        <dbReference type="SAM" id="MobiDB-lite"/>
    </source>
</evidence>
<feature type="region of interest" description="Disordered" evidence="1">
    <location>
        <begin position="50"/>
        <end position="146"/>
    </location>
</feature>
<evidence type="ECO:0000313" key="3">
    <source>
        <dbReference type="Proteomes" id="UP001175228"/>
    </source>
</evidence>
<proteinExistence type="predicted"/>
<protein>
    <submittedName>
        <fullName evidence="2">Uncharacterized protein</fullName>
    </submittedName>
</protein>
<feature type="compositionally biased region" description="Acidic residues" evidence="1">
    <location>
        <begin position="221"/>
        <end position="233"/>
    </location>
</feature>
<name>A0AA39PZ77_9AGAR</name>
<feature type="region of interest" description="Disordered" evidence="1">
    <location>
        <begin position="166"/>
        <end position="234"/>
    </location>
</feature>
<feature type="compositionally biased region" description="Polar residues" evidence="1">
    <location>
        <begin position="57"/>
        <end position="73"/>
    </location>
</feature>
<organism evidence="2 3">
    <name type="scientific">Armillaria luteobubalina</name>
    <dbReference type="NCBI Taxonomy" id="153913"/>
    <lineage>
        <taxon>Eukaryota</taxon>
        <taxon>Fungi</taxon>
        <taxon>Dikarya</taxon>
        <taxon>Basidiomycota</taxon>
        <taxon>Agaricomycotina</taxon>
        <taxon>Agaricomycetes</taxon>
        <taxon>Agaricomycetidae</taxon>
        <taxon>Agaricales</taxon>
        <taxon>Marasmiineae</taxon>
        <taxon>Physalacriaceae</taxon>
        <taxon>Armillaria</taxon>
    </lineage>
</organism>
<feature type="region of interest" description="Disordered" evidence="1">
    <location>
        <begin position="316"/>
        <end position="364"/>
    </location>
</feature>
<feature type="compositionally biased region" description="Basic and acidic residues" evidence="1">
    <location>
        <begin position="328"/>
        <end position="344"/>
    </location>
</feature>
<feature type="compositionally biased region" description="Acidic residues" evidence="1">
    <location>
        <begin position="198"/>
        <end position="211"/>
    </location>
</feature>
<reference evidence="2" key="1">
    <citation type="submission" date="2023-06" db="EMBL/GenBank/DDBJ databases">
        <authorList>
            <consortium name="Lawrence Berkeley National Laboratory"/>
            <person name="Ahrendt S."/>
            <person name="Sahu N."/>
            <person name="Indic B."/>
            <person name="Wong-Bajracharya J."/>
            <person name="Merenyi Z."/>
            <person name="Ke H.-M."/>
            <person name="Monk M."/>
            <person name="Kocsube S."/>
            <person name="Drula E."/>
            <person name="Lipzen A."/>
            <person name="Balint B."/>
            <person name="Henrissat B."/>
            <person name="Andreopoulos B."/>
            <person name="Martin F.M."/>
            <person name="Harder C.B."/>
            <person name="Rigling D."/>
            <person name="Ford K.L."/>
            <person name="Foster G.D."/>
            <person name="Pangilinan J."/>
            <person name="Papanicolaou A."/>
            <person name="Barry K."/>
            <person name="LaButti K."/>
            <person name="Viragh M."/>
            <person name="Koriabine M."/>
            <person name="Yan M."/>
            <person name="Riley R."/>
            <person name="Champramary S."/>
            <person name="Plett K.L."/>
            <person name="Tsai I.J."/>
            <person name="Slot J."/>
            <person name="Sipos G."/>
            <person name="Plett J."/>
            <person name="Nagy L.G."/>
            <person name="Grigoriev I.V."/>
        </authorList>
    </citation>
    <scope>NUCLEOTIDE SEQUENCE</scope>
    <source>
        <strain evidence="2">HWK02</strain>
    </source>
</reference>
<keyword evidence="3" id="KW-1185">Reference proteome</keyword>
<gene>
    <name evidence="2" type="ORF">EDD18DRAFT_431882</name>
</gene>
<evidence type="ECO:0000313" key="2">
    <source>
        <dbReference type="EMBL" id="KAK0493156.1"/>
    </source>
</evidence>
<dbReference type="Proteomes" id="UP001175228">
    <property type="component" value="Unassembled WGS sequence"/>
</dbReference>
<accession>A0AA39PZ77</accession>
<dbReference type="EMBL" id="JAUEPU010000026">
    <property type="protein sequence ID" value="KAK0493156.1"/>
    <property type="molecule type" value="Genomic_DNA"/>
</dbReference>
<sequence length="364" mass="40103">MLWECPDMWKGMKPHIAQLISAPLLPTTMVNGWQKACTLQKKDKHAAASAAKKAALNLSQPDSSRGIHGSSSNAKKRCTGHHSHAEQPENLTQQLPKPKPAYRLKLVGPKEPPVQTTDTKLLRVPSPDSVHSDITPPPSVSQEELVSAHHVATALLDISQFSHGTHLQSRSDADGYSHTSSPCARHASETPSQATDLIDLDPDSEDDDDDEGRNGEHGESETETEDSEEEEPESVFTIEYLVPFDGASEYISLPSNTTWKQFKYAIADTMRIPRKQADTLHLAYQFSTAPQKAPFSHLRKPDHLVSLTSEASEAMESLTKSRKKSKKFHVEVKDLGEAERKKEASAVGKGKKGQAKQKWKKVGL</sequence>
<feature type="compositionally biased region" description="Basic residues" evidence="1">
    <location>
        <begin position="349"/>
        <end position="364"/>
    </location>
</feature>
<dbReference type="AlphaFoldDB" id="A0AA39PZ77"/>
<comment type="caution">
    <text evidence="2">The sequence shown here is derived from an EMBL/GenBank/DDBJ whole genome shotgun (WGS) entry which is preliminary data.</text>
</comment>